<keyword evidence="1" id="KW-0812">Transmembrane</keyword>
<dbReference type="EMBL" id="VSSQ01009260">
    <property type="protein sequence ID" value="MPM41146.1"/>
    <property type="molecule type" value="Genomic_DNA"/>
</dbReference>
<reference evidence="3" key="1">
    <citation type="submission" date="2019-08" db="EMBL/GenBank/DDBJ databases">
        <authorList>
            <person name="Kucharzyk K."/>
            <person name="Murdoch R.W."/>
            <person name="Higgins S."/>
            <person name="Loffler F."/>
        </authorList>
    </citation>
    <scope>NUCLEOTIDE SEQUENCE</scope>
</reference>
<dbReference type="InterPro" id="IPR009936">
    <property type="entry name" value="DUF1468"/>
</dbReference>
<feature type="transmembrane region" description="Helical" evidence="1">
    <location>
        <begin position="60"/>
        <end position="87"/>
    </location>
</feature>
<organism evidence="3">
    <name type="scientific">bioreactor metagenome</name>
    <dbReference type="NCBI Taxonomy" id="1076179"/>
    <lineage>
        <taxon>unclassified sequences</taxon>
        <taxon>metagenomes</taxon>
        <taxon>ecological metagenomes</taxon>
    </lineage>
</organism>
<evidence type="ECO:0000313" key="3">
    <source>
        <dbReference type="EMBL" id="MPM41146.1"/>
    </source>
</evidence>
<feature type="transmembrane region" description="Helical" evidence="1">
    <location>
        <begin position="99"/>
        <end position="122"/>
    </location>
</feature>
<sequence length="129" mass="14127">MILGLILLALLLFEVLMTILKNRRRARATETAATEKRNANATPSDTTQAQEEKQHAVNMWLSFGLLVAYTLLLKVLGFALASAFYLLANLPLLKNSWKVTVITVVVVLAFLLLAAPALGIAFPRGLFGF</sequence>
<evidence type="ECO:0000256" key="1">
    <source>
        <dbReference type="SAM" id="Phobius"/>
    </source>
</evidence>
<keyword evidence="1" id="KW-1133">Transmembrane helix</keyword>
<dbReference type="AlphaFoldDB" id="A0A644ZJT9"/>
<keyword evidence="1" id="KW-0472">Membrane</keyword>
<dbReference type="Pfam" id="PF07331">
    <property type="entry name" value="TctB"/>
    <property type="match status" value="1"/>
</dbReference>
<proteinExistence type="predicted"/>
<protein>
    <recommendedName>
        <fullName evidence="2">DUF1468 domain-containing protein</fullName>
    </recommendedName>
</protein>
<evidence type="ECO:0000259" key="2">
    <source>
        <dbReference type="Pfam" id="PF07331"/>
    </source>
</evidence>
<gene>
    <name evidence="3" type="ORF">SDC9_87796</name>
</gene>
<accession>A0A644ZJT9</accession>
<name>A0A644ZJT9_9ZZZZ</name>
<comment type="caution">
    <text evidence="3">The sequence shown here is derived from an EMBL/GenBank/DDBJ whole genome shotgun (WGS) entry which is preliminary data.</text>
</comment>
<feature type="domain" description="DUF1468" evidence="2">
    <location>
        <begin position="6"/>
        <end position="123"/>
    </location>
</feature>